<name>A0A934UST2_9BURK</name>
<dbReference type="EMBL" id="JAEDAO010000001">
    <property type="protein sequence ID" value="MBK0393817.1"/>
    <property type="molecule type" value="Genomic_DNA"/>
</dbReference>
<evidence type="ECO:0000313" key="2">
    <source>
        <dbReference type="Proteomes" id="UP000617041"/>
    </source>
</evidence>
<keyword evidence="2" id="KW-1185">Reference proteome</keyword>
<evidence type="ECO:0000313" key="1">
    <source>
        <dbReference type="EMBL" id="MBK0393817.1"/>
    </source>
</evidence>
<protein>
    <submittedName>
        <fullName evidence="1">Uncharacterized protein</fullName>
    </submittedName>
</protein>
<proteinExistence type="predicted"/>
<dbReference type="AlphaFoldDB" id="A0A934UST2"/>
<gene>
    <name evidence="1" type="ORF">I8E28_14555</name>
</gene>
<sequence length="150" mass="16378">MSTPKHPEGLPPIVVADDHAAMPLLRQHLPAGFGLAHAPTFDAARALVKAETPLVLCGCHFDDGRMYDLLRWMRASPPLKHVPFLAVRLLEGQLDDAMYESVKIAIDAVGGDGFIDLYRWQLRYGEQAAGGRLARRVDALLHGEDAGDSV</sequence>
<dbReference type="RefSeq" id="WP_200788762.1">
    <property type="nucleotide sequence ID" value="NZ_JAEDAO010000001.1"/>
</dbReference>
<organism evidence="1 2">
    <name type="scientific">Ramlibacter algicola</name>
    <dbReference type="NCBI Taxonomy" id="2795217"/>
    <lineage>
        <taxon>Bacteria</taxon>
        <taxon>Pseudomonadati</taxon>
        <taxon>Pseudomonadota</taxon>
        <taxon>Betaproteobacteria</taxon>
        <taxon>Burkholderiales</taxon>
        <taxon>Comamonadaceae</taxon>
        <taxon>Ramlibacter</taxon>
    </lineage>
</organism>
<dbReference type="Proteomes" id="UP000617041">
    <property type="component" value="Unassembled WGS sequence"/>
</dbReference>
<reference evidence="1" key="1">
    <citation type="submission" date="2020-12" db="EMBL/GenBank/DDBJ databases">
        <title>Ramlibacter sp. nov., isolated from a freshwater alga, Cryptomonas.</title>
        <authorList>
            <person name="Kim H.M."/>
            <person name="Jeon C.O."/>
        </authorList>
    </citation>
    <scope>NUCLEOTIDE SEQUENCE</scope>
    <source>
        <strain evidence="1">CrO1</strain>
    </source>
</reference>
<comment type="caution">
    <text evidence="1">The sequence shown here is derived from an EMBL/GenBank/DDBJ whole genome shotgun (WGS) entry which is preliminary data.</text>
</comment>
<accession>A0A934UST2</accession>